<proteinExistence type="predicted"/>
<reference evidence="1" key="2">
    <citation type="journal article" date="2023" name="BMC Genomics">
        <title>Pest status, molecular evolution, and epigenetic factors derived from the genome assembly of Frankliniella fusca, a thysanopteran phytovirus vector.</title>
        <authorList>
            <person name="Catto M.A."/>
            <person name="Labadie P.E."/>
            <person name="Jacobson A.L."/>
            <person name="Kennedy G.G."/>
            <person name="Srinivasan R."/>
            <person name="Hunt B.G."/>
        </authorList>
    </citation>
    <scope>NUCLEOTIDE SEQUENCE</scope>
    <source>
        <strain evidence="1">PL_HMW_Pooled</strain>
    </source>
</reference>
<reference evidence="1" key="1">
    <citation type="submission" date="2021-07" db="EMBL/GenBank/DDBJ databases">
        <authorList>
            <person name="Catto M.A."/>
            <person name="Jacobson A."/>
            <person name="Kennedy G."/>
            <person name="Labadie P."/>
            <person name="Hunt B.G."/>
            <person name="Srinivasan R."/>
        </authorList>
    </citation>
    <scope>NUCLEOTIDE SEQUENCE</scope>
    <source>
        <strain evidence="1">PL_HMW_Pooled</strain>
        <tissue evidence="1">Head</tissue>
    </source>
</reference>
<evidence type="ECO:0000313" key="2">
    <source>
        <dbReference type="Proteomes" id="UP001219518"/>
    </source>
</evidence>
<dbReference type="Proteomes" id="UP001219518">
    <property type="component" value="Unassembled WGS sequence"/>
</dbReference>
<sequence length="72" mass="8357">MYKNKSSSNVEVTTYLFRINIDSLLFSEAGQAACKTRMRMEQSEVIQHKTLQVREKYANNIKGKKKESETKP</sequence>
<accession>A0AAE1HT47</accession>
<evidence type="ECO:0000313" key="1">
    <source>
        <dbReference type="EMBL" id="KAK3926942.1"/>
    </source>
</evidence>
<dbReference type="EMBL" id="JAHWGI010001271">
    <property type="protein sequence ID" value="KAK3926942.1"/>
    <property type="molecule type" value="Genomic_DNA"/>
</dbReference>
<gene>
    <name evidence="1" type="ORF">KUF71_015278</name>
</gene>
<keyword evidence="2" id="KW-1185">Reference proteome</keyword>
<protein>
    <submittedName>
        <fullName evidence="1">Membrane protein insertase YidC</fullName>
    </submittedName>
</protein>
<organism evidence="1 2">
    <name type="scientific">Frankliniella fusca</name>
    <dbReference type="NCBI Taxonomy" id="407009"/>
    <lineage>
        <taxon>Eukaryota</taxon>
        <taxon>Metazoa</taxon>
        <taxon>Ecdysozoa</taxon>
        <taxon>Arthropoda</taxon>
        <taxon>Hexapoda</taxon>
        <taxon>Insecta</taxon>
        <taxon>Pterygota</taxon>
        <taxon>Neoptera</taxon>
        <taxon>Paraneoptera</taxon>
        <taxon>Thysanoptera</taxon>
        <taxon>Terebrantia</taxon>
        <taxon>Thripoidea</taxon>
        <taxon>Thripidae</taxon>
        <taxon>Frankliniella</taxon>
    </lineage>
</organism>
<name>A0AAE1HT47_9NEOP</name>
<dbReference type="AlphaFoldDB" id="A0AAE1HT47"/>
<comment type="caution">
    <text evidence="1">The sequence shown here is derived from an EMBL/GenBank/DDBJ whole genome shotgun (WGS) entry which is preliminary data.</text>
</comment>